<sequence>MRRLRKRWGHVGIPQIQAYTGYRTDVGTHVRGRVLNNPVEPPDFANDDWWDNLIDTYRRFASDEVPNVALEVTFNGRSVRCMSDREGYFHAVVPDANENDPRPFWSKALVRIVGHPNVEPDASMTFARVLTPLNLADFMVISDIDDTIMHTGATELLTMAKLTFFANAKARLPLPGVADLYQRLQRGGELSHEPRNPIFYVSSSPWNLFDLLEDFLEINGLPDGPVLLRDLGIDKDKFLSSGHDHKLEKIRALMLDYPSLPVVLFGDSGQEDARLYALAAEEFGKQIRAIFIRDVDPGIASLFDDHVEPSIRRSKHAGVPMYRIESSDDAIERLKALNLLPN</sequence>
<accession>A0A5C6AR83</accession>
<dbReference type="PANTHER" id="PTHR28208:SF3">
    <property type="entry name" value="PHOSPHATIDATE PHOSPHATASE APP1"/>
    <property type="match status" value="1"/>
</dbReference>
<keyword evidence="3" id="KW-1185">Reference proteome</keyword>
<dbReference type="SUPFAM" id="SSF56784">
    <property type="entry name" value="HAD-like"/>
    <property type="match status" value="1"/>
</dbReference>
<dbReference type="PANTHER" id="PTHR28208">
    <property type="entry name" value="PHOSPHATIDATE PHOSPHATASE APP1"/>
    <property type="match status" value="1"/>
</dbReference>
<organism evidence="2 3">
    <name type="scientific">Neorhodopirellula pilleata</name>
    <dbReference type="NCBI Taxonomy" id="2714738"/>
    <lineage>
        <taxon>Bacteria</taxon>
        <taxon>Pseudomonadati</taxon>
        <taxon>Planctomycetota</taxon>
        <taxon>Planctomycetia</taxon>
        <taxon>Pirellulales</taxon>
        <taxon>Pirellulaceae</taxon>
        <taxon>Neorhodopirellula</taxon>
    </lineage>
</organism>
<feature type="domain" description="Phosphatidate phosphatase APP1 catalytic" evidence="1">
    <location>
        <begin position="139"/>
        <end position="294"/>
    </location>
</feature>
<dbReference type="Pfam" id="PF09949">
    <property type="entry name" value="APP1_cat"/>
    <property type="match status" value="1"/>
</dbReference>
<dbReference type="AlphaFoldDB" id="A0A5C6AR83"/>
<evidence type="ECO:0000313" key="3">
    <source>
        <dbReference type="Proteomes" id="UP000316213"/>
    </source>
</evidence>
<dbReference type="EMBL" id="SJPM01000002">
    <property type="protein sequence ID" value="TWU01739.1"/>
    <property type="molecule type" value="Genomic_DNA"/>
</dbReference>
<proteinExistence type="predicted"/>
<evidence type="ECO:0000259" key="1">
    <source>
        <dbReference type="Pfam" id="PF09949"/>
    </source>
</evidence>
<comment type="caution">
    <text evidence="2">The sequence shown here is derived from an EMBL/GenBank/DDBJ whole genome shotgun (WGS) entry which is preliminary data.</text>
</comment>
<dbReference type="InterPro" id="IPR019236">
    <property type="entry name" value="APP1_cat"/>
</dbReference>
<protein>
    <recommendedName>
        <fullName evidence="1">Phosphatidate phosphatase APP1 catalytic domain-containing protein</fullName>
    </recommendedName>
</protein>
<dbReference type="Proteomes" id="UP000316213">
    <property type="component" value="Unassembled WGS sequence"/>
</dbReference>
<dbReference type="InterPro" id="IPR036412">
    <property type="entry name" value="HAD-like_sf"/>
</dbReference>
<name>A0A5C6AR83_9BACT</name>
<evidence type="ECO:0000313" key="2">
    <source>
        <dbReference type="EMBL" id="TWU01739.1"/>
    </source>
</evidence>
<dbReference type="InterPro" id="IPR052935">
    <property type="entry name" value="Mg2+_PAP"/>
</dbReference>
<gene>
    <name evidence="2" type="ORF">Pla100_14740</name>
</gene>
<dbReference type="GO" id="GO:0008195">
    <property type="term" value="F:phosphatidate phosphatase activity"/>
    <property type="evidence" value="ECO:0007669"/>
    <property type="project" value="InterPro"/>
</dbReference>
<reference evidence="2 3" key="1">
    <citation type="submission" date="2019-02" db="EMBL/GenBank/DDBJ databases">
        <title>Deep-cultivation of Planctomycetes and their phenomic and genomic characterization uncovers novel biology.</title>
        <authorList>
            <person name="Wiegand S."/>
            <person name="Jogler M."/>
            <person name="Boedeker C."/>
            <person name="Pinto D."/>
            <person name="Vollmers J."/>
            <person name="Rivas-Marin E."/>
            <person name="Kohn T."/>
            <person name="Peeters S.H."/>
            <person name="Heuer A."/>
            <person name="Rast P."/>
            <person name="Oberbeckmann S."/>
            <person name="Bunk B."/>
            <person name="Jeske O."/>
            <person name="Meyerdierks A."/>
            <person name="Storesund J.E."/>
            <person name="Kallscheuer N."/>
            <person name="Luecker S."/>
            <person name="Lage O.M."/>
            <person name="Pohl T."/>
            <person name="Merkel B.J."/>
            <person name="Hornburger P."/>
            <person name="Mueller R.-W."/>
            <person name="Bruemmer F."/>
            <person name="Labrenz M."/>
            <person name="Spormann A.M."/>
            <person name="Op Den Camp H."/>
            <person name="Overmann J."/>
            <person name="Amann R."/>
            <person name="Jetten M.S.M."/>
            <person name="Mascher T."/>
            <person name="Medema M.H."/>
            <person name="Devos D.P."/>
            <person name="Kaster A.-K."/>
            <person name="Ovreas L."/>
            <person name="Rohde M."/>
            <person name="Galperin M.Y."/>
            <person name="Jogler C."/>
        </authorList>
    </citation>
    <scope>NUCLEOTIDE SEQUENCE [LARGE SCALE GENOMIC DNA]</scope>
    <source>
        <strain evidence="2 3">Pla100</strain>
    </source>
</reference>